<accession>A0A1G9SVB3</accession>
<dbReference type="InterPro" id="IPR001466">
    <property type="entry name" value="Beta-lactam-related"/>
</dbReference>
<dbReference type="Gene3D" id="3.40.710.10">
    <property type="entry name" value="DD-peptidase/beta-lactamase superfamily"/>
    <property type="match status" value="1"/>
</dbReference>
<dbReference type="InterPro" id="IPR050789">
    <property type="entry name" value="Diverse_Enzym_Activities"/>
</dbReference>
<dbReference type="Proteomes" id="UP000199440">
    <property type="component" value="Unassembled WGS sequence"/>
</dbReference>
<sequence>MRIQTLWALSMFRPSKKGSLNLHTFFFSYSITRNFLFFIIVCLSFFQTSAQTISKQSSPPLSAANNEEGMSPERLMRIDAMLQKAISDGEVPSVVALIARNGKIVFHNAYGMADNKSKKAMEKDAIFRIASQTKAITSTAVMMLWEEGKFKLDDPISKYLPEFGKAEILDTFNESDSTYSTKLAKNQITIRDLITHTSGIGYGMIDGDDRFRKIYQKAGVVDAFTSENISIGENIKKLSRLPLHHEPGEKFTYSEGLDVLGYFIEVISGVPFDKFLRTRIFDPLGMNDTWFYLPKAKHNRLVSVQSKNEDEEWERFEDSRFEIDYPIKGAKRFFSGGAGLSSTAKDYATFLQMYLNEGELNGKRILSRTTVQSIMGNQTADKFGNGLKHYGLAFGVVTSDGQDAGGQGSTGTFDWGGYFNTQYFADPEENIIGILMKQTQGPVNDQTGWKFRQMVFSAIDD</sequence>
<dbReference type="SUPFAM" id="SSF56601">
    <property type="entry name" value="beta-lactamase/transpeptidase-like"/>
    <property type="match status" value="1"/>
</dbReference>
<dbReference type="InterPro" id="IPR012338">
    <property type="entry name" value="Beta-lactam/transpept-like"/>
</dbReference>
<dbReference type="PANTHER" id="PTHR43283:SF3">
    <property type="entry name" value="BETA-LACTAMASE FAMILY PROTEIN (AFU_ORTHOLOGUE AFUA_5G07500)"/>
    <property type="match status" value="1"/>
</dbReference>
<dbReference type="Pfam" id="PF00144">
    <property type="entry name" value="Beta-lactamase"/>
    <property type="match status" value="1"/>
</dbReference>
<protein>
    <submittedName>
        <fullName evidence="2">CubicO group peptidase, beta-lactamase class C family</fullName>
    </submittedName>
</protein>
<feature type="domain" description="Beta-lactamase-related" evidence="1">
    <location>
        <begin position="79"/>
        <end position="448"/>
    </location>
</feature>
<dbReference type="PANTHER" id="PTHR43283">
    <property type="entry name" value="BETA-LACTAMASE-RELATED"/>
    <property type="match status" value="1"/>
</dbReference>
<evidence type="ECO:0000313" key="3">
    <source>
        <dbReference type="Proteomes" id="UP000199440"/>
    </source>
</evidence>
<keyword evidence="3" id="KW-1185">Reference proteome</keyword>
<gene>
    <name evidence="2" type="ORF">SAMN04488514_108115</name>
</gene>
<dbReference type="EMBL" id="FNGV01000008">
    <property type="protein sequence ID" value="SDM39363.1"/>
    <property type="molecule type" value="Genomic_DNA"/>
</dbReference>
<organism evidence="2 3">
    <name type="scientific">Kriegella aquimaris</name>
    <dbReference type="NCBI Taxonomy" id="192904"/>
    <lineage>
        <taxon>Bacteria</taxon>
        <taxon>Pseudomonadati</taxon>
        <taxon>Bacteroidota</taxon>
        <taxon>Flavobacteriia</taxon>
        <taxon>Flavobacteriales</taxon>
        <taxon>Flavobacteriaceae</taxon>
        <taxon>Kriegella</taxon>
    </lineage>
</organism>
<dbReference type="STRING" id="192904.SAMN04488514_108115"/>
<evidence type="ECO:0000259" key="1">
    <source>
        <dbReference type="Pfam" id="PF00144"/>
    </source>
</evidence>
<name>A0A1G9SVB3_9FLAO</name>
<dbReference type="AlphaFoldDB" id="A0A1G9SVB3"/>
<evidence type="ECO:0000313" key="2">
    <source>
        <dbReference type="EMBL" id="SDM39363.1"/>
    </source>
</evidence>
<reference evidence="2 3" key="1">
    <citation type="submission" date="2016-10" db="EMBL/GenBank/DDBJ databases">
        <authorList>
            <person name="de Groot N.N."/>
        </authorList>
    </citation>
    <scope>NUCLEOTIDE SEQUENCE [LARGE SCALE GENOMIC DNA]</scope>
    <source>
        <strain evidence="2 3">DSM 19886</strain>
    </source>
</reference>
<proteinExistence type="predicted"/>